<reference evidence="1" key="1">
    <citation type="submission" date="2018-05" db="EMBL/GenBank/DDBJ databases">
        <authorList>
            <person name="Lanie J.A."/>
            <person name="Ng W.-L."/>
            <person name="Kazmierczak K.M."/>
            <person name="Andrzejewski T.M."/>
            <person name="Davidsen T.M."/>
            <person name="Wayne K.J."/>
            <person name="Tettelin H."/>
            <person name="Glass J.I."/>
            <person name="Rusch D."/>
            <person name="Podicherti R."/>
            <person name="Tsui H.-C.T."/>
            <person name="Winkler M.E."/>
        </authorList>
    </citation>
    <scope>NUCLEOTIDE SEQUENCE</scope>
</reference>
<evidence type="ECO:0000313" key="1">
    <source>
        <dbReference type="EMBL" id="SVA61389.1"/>
    </source>
</evidence>
<accession>A0A381X9G5</accession>
<name>A0A381X9G5_9ZZZZ</name>
<protein>
    <submittedName>
        <fullName evidence="1">Uncharacterized protein</fullName>
    </submittedName>
</protein>
<organism evidence="1">
    <name type="scientific">marine metagenome</name>
    <dbReference type="NCBI Taxonomy" id="408172"/>
    <lineage>
        <taxon>unclassified sequences</taxon>
        <taxon>metagenomes</taxon>
        <taxon>ecological metagenomes</taxon>
    </lineage>
</organism>
<feature type="non-terminal residue" evidence="1">
    <location>
        <position position="25"/>
    </location>
</feature>
<feature type="non-terminal residue" evidence="1">
    <location>
        <position position="1"/>
    </location>
</feature>
<dbReference type="AlphaFoldDB" id="A0A381X9G5"/>
<gene>
    <name evidence="1" type="ORF">METZ01_LOCUS114243</name>
</gene>
<sequence length="25" mass="2974">GARSVNCIRNRHRWSAQLMRGTKYL</sequence>
<proteinExistence type="predicted"/>
<dbReference type="EMBL" id="UINC01014384">
    <property type="protein sequence ID" value="SVA61389.1"/>
    <property type="molecule type" value="Genomic_DNA"/>
</dbReference>